<dbReference type="EMBL" id="CP136920">
    <property type="protein sequence ID" value="WOO39790.1"/>
    <property type="molecule type" value="Genomic_DNA"/>
</dbReference>
<dbReference type="RefSeq" id="WP_317831799.1">
    <property type="nucleotide sequence ID" value="NZ_CP136920.1"/>
</dbReference>
<protein>
    <submittedName>
        <fullName evidence="3">SpoIIE family protein phosphatase</fullName>
    </submittedName>
</protein>
<dbReference type="Gene3D" id="3.30.450.40">
    <property type="match status" value="1"/>
</dbReference>
<dbReference type="Gene3D" id="3.30.565.10">
    <property type="entry name" value="Histidine kinase-like ATPase, C-terminal domain"/>
    <property type="match status" value="1"/>
</dbReference>
<evidence type="ECO:0000259" key="2">
    <source>
        <dbReference type="SMART" id="SM00331"/>
    </source>
</evidence>
<dbReference type="InterPro" id="IPR003594">
    <property type="entry name" value="HATPase_dom"/>
</dbReference>
<gene>
    <name evidence="3" type="ORF">RZN69_14290</name>
</gene>
<dbReference type="Gene3D" id="3.60.40.10">
    <property type="entry name" value="PPM-type phosphatase domain"/>
    <property type="match status" value="1"/>
</dbReference>
<dbReference type="Pfam" id="PF07228">
    <property type="entry name" value="SpoIIE"/>
    <property type="match status" value="1"/>
</dbReference>
<evidence type="ECO:0000256" key="1">
    <source>
        <dbReference type="ARBA" id="ARBA00022801"/>
    </source>
</evidence>
<accession>A0AAQ3L9I0</accession>
<dbReference type="SUPFAM" id="SSF55781">
    <property type="entry name" value="GAF domain-like"/>
    <property type="match status" value="2"/>
</dbReference>
<evidence type="ECO:0000313" key="3">
    <source>
        <dbReference type="EMBL" id="WOO39790.1"/>
    </source>
</evidence>
<dbReference type="InterPro" id="IPR029016">
    <property type="entry name" value="GAF-like_dom_sf"/>
</dbReference>
<dbReference type="InterPro" id="IPR036457">
    <property type="entry name" value="PPM-type-like_dom_sf"/>
</dbReference>
<name>A0AAQ3L9I0_9BACT</name>
<dbReference type="Proteomes" id="UP001304300">
    <property type="component" value="Chromosome"/>
</dbReference>
<dbReference type="InterPro" id="IPR052016">
    <property type="entry name" value="Bact_Sigma-Reg"/>
</dbReference>
<evidence type="ECO:0000313" key="4">
    <source>
        <dbReference type="Proteomes" id="UP001304300"/>
    </source>
</evidence>
<dbReference type="SMART" id="SM00331">
    <property type="entry name" value="PP2C_SIG"/>
    <property type="match status" value="1"/>
</dbReference>
<keyword evidence="4" id="KW-1185">Reference proteome</keyword>
<dbReference type="SUPFAM" id="SSF55874">
    <property type="entry name" value="ATPase domain of HSP90 chaperone/DNA topoisomerase II/histidine kinase"/>
    <property type="match status" value="1"/>
</dbReference>
<sequence length="571" mass="63402">MNENLDNNTVSIHGQSYRVSASLGEVERIRQEFTVFLENASVIGEEATFWKLAFTEAIVNAIKHGCNEDEKQKVTVSWMTIGKGIRLEVSDPGIGPPESKVASPDLPKDPFTSHGRGLYLIREFADSWQHWHGPEGYRLVIFKNHPQLTEVDSLEVVLENAIEDLSASYENLSAFYQLGDGLVRSESIEAFITQAASDLSVAVPNANVWFIFGSEVDSILGDTLFKESIIFSHEHFGKIPNDVLTHGTEFIWESKNEVSTDDTLKDYSCGACCPVKASGEVRGVLTVVRESHSPFNTGELNTLRTFSDIVGIAVLNAANTKVRSEEARAFRELEIASEIQKTLLPLPSLEVDPRWDIVTRRSNAREVAGDYVDVKQGRNGELYLVIVDVMGKGVSAAFLAAMFRTALHISLTFQYSLPGLMAALNRTLSDQLGKLTMFATCAIVRIAPKLDRFEVVNAGHCPVILYGPDGKLQLSKASGPPLGLFRNAEYTSETFSIKALQRILLVTDGLFEWSHKGKVWGWNALCSFVRENVDLNGDELWDKIQGEILEKTDDDDSFTDDRTLISWSLNK</sequence>
<dbReference type="SUPFAM" id="SSF81606">
    <property type="entry name" value="PP2C-like"/>
    <property type="match status" value="1"/>
</dbReference>
<dbReference type="KEGG" id="puo:RZN69_14290"/>
<keyword evidence="1" id="KW-0378">Hydrolase</keyword>
<dbReference type="PANTHER" id="PTHR43156:SF2">
    <property type="entry name" value="STAGE II SPORULATION PROTEIN E"/>
    <property type="match status" value="1"/>
</dbReference>
<dbReference type="GO" id="GO:0016791">
    <property type="term" value="F:phosphatase activity"/>
    <property type="evidence" value="ECO:0007669"/>
    <property type="project" value="TreeGrafter"/>
</dbReference>
<dbReference type="InterPro" id="IPR001932">
    <property type="entry name" value="PPM-type_phosphatase-like_dom"/>
</dbReference>
<dbReference type="InterPro" id="IPR036890">
    <property type="entry name" value="HATPase_C_sf"/>
</dbReference>
<feature type="domain" description="PPM-type phosphatase" evidence="2">
    <location>
        <begin position="352"/>
        <end position="569"/>
    </location>
</feature>
<dbReference type="PANTHER" id="PTHR43156">
    <property type="entry name" value="STAGE II SPORULATION PROTEIN E-RELATED"/>
    <property type="match status" value="1"/>
</dbReference>
<reference evidence="3 4" key="1">
    <citation type="submission" date="2023-10" db="EMBL/GenBank/DDBJ databases">
        <title>Rubellicoccus peritrichatus gen. nov., sp. nov., isolated from an algae of coral reef tank.</title>
        <authorList>
            <person name="Luo J."/>
        </authorList>
    </citation>
    <scope>NUCLEOTIDE SEQUENCE [LARGE SCALE GENOMIC DNA]</scope>
    <source>
        <strain evidence="3 4">CR14</strain>
    </source>
</reference>
<organism evidence="3 4">
    <name type="scientific">Rubellicoccus peritrichatus</name>
    <dbReference type="NCBI Taxonomy" id="3080537"/>
    <lineage>
        <taxon>Bacteria</taxon>
        <taxon>Pseudomonadati</taxon>
        <taxon>Verrucomicrobiota</taxon>
        <taxon>Opitutia</taxon>
        <taxon>Puniceicoccales</taxon>
        <taxon>Cerasicoccaceae</taxon>
        <taxon>Rubellicoccus</taxon>
    </lineage>
</organism>
<dbReference type="CDD" id="cd16936">
    <property type="entry name" value="HATPase_RsbW-like"/>
    <property type="match status" value="1"/>
</dbReference>
<proteinExistence type="predicted"/>
<dbReference type="AlphaFoldDB" id="A0AAQ3L9I0"/>
<dbReference type="Pfam" id="PF13581">
    <property type="entry name" value="HATPase_c_2"/>
    <property type="match status" value="1"/>
</dbReference>